<dbReference type="Proteomes" id="UP000324897">
    <property type="component" value="Unassembled WGS sequence"/>
</dbReference>
<dbReference type="InterPro" id="IPR002083">
    <property type="entry name" value="MATH/TRAF_dom"/>
</dbReference>
<accession>A0A5J9W396</accession>
<evidence type="ECO:0000256" key="2">
    <source>
        <dbReference type="ARBA" id="ARBA00010846"/>
    </source>
</evidence>
<dbReference type="InterPro" id="IPR045005">
    <property type="entry name" value="BPM1-6"/>
</dbReference>
<dbReference type="EMBL" id="RWGY01000005">
    <property type="protein sequence ID" value="TVU42441.1"/>
    <property type="molecule type" value="Genomic_DNA"/>
</dbReference>
<dbReference type="CDD" id="cd00121">
    <property type="entry name" value="MATH"/>
    <property type="match status" value="1"/>
</dbReference>
<feature type="domain" description="BTB" evidence="3">
    <location>
        <begin position="177"/>
        <end position="244"/>
    </location>
</feature>
<comment type="pathway">
    <text evidence="1">Protein modification; protein ubiquitination.</text>
</comment>
<comment type="caution">
    <text evidence="5">The sequence shown here is derived from an EMBL/GenBank/DDBJ whole genome shotgun (WGS) entry which is preliminary data.</text>
</comment>
<evidence type="ECO:0000313" key="5">
    <source>
        <dbReference type="EMBL" id="TVU42441.1"/>
    </source>
</evidence>
<comment type="similarity">
    <text evidence="2">Belongs to the Tdpoz family.</text>
</comment>
<sequence>MSAAAQRPGTRTASTCTAAETERVTHSFKIVGNSLHKGFGVGNFVGSATFVAGGFEWRILYYPDGHSDENKDYVAAFLELRTKDTEVNVRYDLRLVNPTTGLSSSVCSYHKVMNSECSVWGRRRFMKKSDLEDLGYLKDDCLEIECDVTIIQENEVEVPPSGVVDDLGKLLDSEDGKDVTLKVKEETFRAHKIVLAMRSPVFKAEFYGPMSDKRKRSIVVEDMQPLVFKALLHFVYKDSLPAMDDLDVHENEEMVRHLLVAADRYAMERLKLMCESILCKRIDVENVATTLVIADQHHCSKLKDVCIRFINSSNRMDDVVASQGYENLKRACPALTVEIWEKSKSRKI</sequence>
<evidence type="ECO:0000259" key="4">
    <source>
        <dbReference type="PROSITE" id="PS50144"/>
    </source>
</evidence>
<dbReference type="PANTHER" id="PTHR26379:SF441">
    <property type="entry name" value="BTB DOMAIN-CONTAINING PROTEIN"/>
    <property type="match status" value="1"/>
</dbReference>
<dbReference type="InterPro" id="IPR000210">
    <property type="entry name" value="BTB/POZ_dom"/>
</dbReference>
<gene>
    <name evidence="5" type="ORF">EJB05_08846</name>
</gene>
<dbReference type="Pfam" id="PF24570">
    <property type="entry name" value="BACK_BPM_SPOP"/>
    <property type="match status" value="1"/>
</dbReference>
<protein>
    <recommendedName>
        <fullName evidence="7">BTB domain-containing protein</fullName>
    </recommendedName>
</protein>
<dbReference type="GO" id="GO:0016567">
    <property type="term" value="P:protein ubiquitination"/>
    <property type="evidence" value="ECO:0007669"/>
    <property type="project" value="InterPro"/>
</dbReference>
<dbReference type="PROSITE" id="PS50097">
    <property type="entry name" value="BTB"/>
    <property type="match status" value="1"/>
</dbReference>
<evidence type="ECO:0000313" key="6">
    <source>
        <dbReference type="Proteomes" id="UP000324897"/>
    </source>
</evidence>
<dbReference type="Pfam" id="PF00651">
    <property type="entry name" value="BTB"/>
    <property type="match status" value="1"/>
</dbReference>
<dbReference type="SMART" id="SM00225">
    <property type="entry name" value="BTB"/>
    <property type="match status" value="1"/>
</dbReference>
<evidence type="ECO:0008006" key="7">
    <source>
        <dbReference type="Google" id="ProtNLM"/>
    </source>
</evidence>
<dbReference type="Gramene" id="TVU42441">
    <property type="protein sequence ID" value="TVU42441"/>
    <property type="gene ID" value="EJB05_08846"/>
</dbReference>
<dbReference type="Gene3D" id="2.60.210.10">
    <property type="entry name" value="Apoptosis, Tumor Necrosis Factor Receptor Associated Protein 2, Chain A"/>
    <property type="match status" value="1"/>
</dbReference>
<proteinExistence type="inferred from homology"/>
<keyword evidence="6" id="KW-1185">Reference proteome</keyword>
<dbReference type="AlphaFoldDB" id="A0A5J9W396"/>
<dbReference type="CDD" id="cd18280">
    <property type="entry name" value="BTB_POZ_BPM_plant"/>
    <property type="match status" value="1"/>
</dbReference>
<reference evidence="5 6" key="1">
    <citation type="journal article" date="2019" name="Sci. Rep.">
        <title>A high-quality genome of Eragrostis curvula grass provides insights into Poaceae evolution and supports new strategies to enhance forage quality.</title>
        <authorList>
            <person name="Carballo J."/>
            <person name="Santos B.A.C.M."/>
            <person name="Zappacosta D."/>
            <person name="Garbus I."/>
            <person name="Selva J.P."/>
            <person name="Gallo C.A."/>
            <person name="Diaz A."/>
            <person name="Albertini E."/>
            <person name="Caccamo M."/>
            <person name="Echenique V."/>
        </authorList>
    </citation>
    <scope>NUCLEOTIDE SEQUENCE [LARGE SCALE GENOMIC DNA]</scope>
    <source>
        <strain evidence="6">cv. Victoria</strain>
        <tissue evidence="5">Leaf</tissue>
    </source>
</reference>
<dbReference type="InterPro" id="IPR056423">
    <property type="entry name" value="BACK_BPM_SPOP"/>
</dbReference>
<dbReference type="PANTHER" id="PTHR26379">
    <property type="entry name" value="BTB/POZ AND MATH DOMAIN-CONTAINING PROTEIN 1"/>
    <property type="match status" value="1"/>
</dbReference>
<evidence type="ECO:0000259" key="3">
    <source>
        <dbReference type="PROSITE" id="PS50097"/>
    </source>
</evidence>
<dbReference type="Pfam" id="PF22486">
    <property type="entry name" value="MATH_2"/>
    <property type="match status" value="1"/>
</dbReference>
<organism evidence="5 6">
    <name type="scientific">Eragrostis curvula</name>
    <name type="common">weeping love grass</name>
    <dbReference type="NCBI Taxonomy" id="38414"/>
    <lineage>
        <taxon>Eukaryota</taxon>
        <taxon>Viridiplantae</taxon>
        <taxon>Streptophyta</taxon>
        <taxon>Embryophyta</taxon>
        <taxon>Tracheophyta</taxon>
        <taxon>Spermatophyta</taxon>
        <taxon>Magnoliopsida</taxon>
        <taxon>Liliopsida</taxon>
        <taxon>Poales</taxon>
        <taxon>Poaceae</taxon>
        <taxon>PACMAD clade</taxon>
        <taxon>Chloridoideae</taxon>
        <taxon>Eragrostideae</taxon>
        <taxon>Eragrostidinae</taxon>
        <taxon>Eragrostis</taxon>
    </lineage>
</organism>
<dbReference type="SUPFAM" id="SSF54695">
    <property type="entry name" value="POZ domain"/>
    <property type="match status" value="1"/>
</dbReference>
<evidence type="ECO:0000256" key="1">
    <source>
        <dbReference type="ARBA" id="ARBA00004906"/>
    </source>
</evidence>
<dbReference type="InterPro" id="IPR008974">
    <property type="entry name" value="TRAF-like"/>
</dbReference>
<dbReference type="InterPro" id="IPR011333">
    <property type="entry name" value="SKP1/BTB/POZ_sf"/>
</dbReference>
<dbReference type="Gene3D" id="1.25.40.420">
    <property type="match status" value="1"/>
</dbReference>
<dbReference type="SUPFAM" id="SSF49599">
    <property type="entry name" value="TRAF domain-like"/>
    <property type="match status" value="1"/>
</dbReference>
<feature type="domain" description="MATH" evidence="4">
    <location>
        <begin position="23"/>
        <end position="148"/>
    </location>
</feature>
<dbReference type="Gene3D" id="3.30.710.10">
    <property type="entry name" value="Potassium Channel Kv1.1, Chain A"/>
    <property type="match status" value="1"/>
</dbReference>
<name>A0A5J9W396_9POAL</name>
<dbReference type="PROSITE" id="PS50144">
    <property type="entry name" value="MATH"/>
    <property type="match status" value="1"/>
</dbReference>
<feature type="non-terminal residue" evidence="5">
    <location>
        <position position="1"/>
    </location>
</feature>
<dbReference type="OrthoDB" id="6496053at2759"/>